<proteinExistence type="predicted"/>
<name>A0A914P4N4_9BILA</name>
<dbReference type="Pfam" id="PF00092">
    <property type="entry name" value="VWA"/>
    <property type="match status" value="1"/>
</dbReference>
<evidence type="ECO:0000313" key="4">
    <source>
        <dbReference type="Proteomes" id="UP000887578"/>
    </source>
</evidence>
<feature type="chain" id="PRO_5037150179" evidence="2">
    <location>
        <begin position="18"/>
        <end position="655"/>
    </location>
</feature>
<dbReference type="InterPro" id="IPR002035">
    <property type="entry name" value="VWF_A"/>
</dbReference>
<dbReference type="PANTHER" id="PTHR31024">
    <property type="entry name" value="C-TYPE LECTIN"/>
    <property type="match status" value="1"/>
</dbReference>
<protein>
    <submittedName>
        <fullName evidence="5">VWFA domain-containing protein</fullName>
    </submittedName>
</protein>
<dbReference type="SMART" id="SM00327">
    <property type="entry name" value="VWA"/>
    <property type="match status" value="2"/>
</dbReference>
<feature type="signal peptide" evidence="2">
    <location>
        <begin position="1"/>
        <end position="17"/>
    </location>
</feature>
<keyword evidence="2" id="KW-0732">Signal</keyword>
<dbReference type="Gene3D" id="3.40.50.410">
    <property type="entry name" value="von Willebrand factor, type A domain"/>
    <property type="match status" value="2"/>
</dbReference>
<evidence type="ECO:0000256" key="2">
    <source>
        <dbReference type="SAM" id="SignalP"/>
    </source>
</evidence>
<evidence type="ECO:0000259" key="3">
    <source>
        <dbReference type="PROSITE" id="PS50234"/>
    </source>
</evidence>
<organism evidence="4 5">
    <name type="scientific">Panagrolaimus davidi</name>
    <dbReference type="NCBI Taxonomy" id="227884"/>
    <lineage>
        <taxon>Eukaryota</taxon>
        <taxon>Metazoa</taxon>
        <taxon>Ecdysozoa</taxon>
        <taxon>Nematoda</taxon>
        <taxon>Chromadorea</taxon>
        <taxon>Rhabditida</taxon>
        <taxon>Tylenchina</taxon>
        <taxon>Panagrolaimomorpha</taxon>
        <taxon>Panagrolaimoidea</taxon>
        <taxon>Panagrolaimidae</taxon>
        <taxon>Panagrolaimus</taxon>
    </lineage>
</organism>
<dbReference type="PROSITE" id="PS50234">
    <property type="entry name" value="VWFA"/>
    <property type="match status" value="1"/>
</dbReference>
<feature type="domain" description="VWFA" evidence="3">
    <location>
        <begin position="308"/>
        <end position="489"/>
    </location>
</feature>
<feature type="compositionally biased region" description="Polar residues" evidence="1">
    <location>
        <begin position="225"/>
        <end position="240"/>
    </location>
</feature>
<sequence length="655" mass="71139">MYISQLLLLLFATSVLGKVISQKSSYACKYNPKPILANGCSVDLTVAMDMSSAMGSDAHIATLADSVLNDLLPVFNFSETYIAGLAYGALSIGASNYFNNYADVCQYIHSAQEQAIQLGLGSAKLSEVFETYQISLQNSGRNYKKVLVLLTSVTDVKDIQVAKHVSDQLQASGVVVIVGALGNASSVQLSQLGDYVLELPRFTVSAVANITEDICQYGGITVEPHTTTVNQKGSSSTTAVSKTPSTTPLSLSTTEQPSTTKIPVPSTTTKIPLPPSTTKSPLPSPTSNPTNPGIGTQCSTNVKNAWLDIVFLFDVSDAITDIQMNDLVEQTMSYMRNFTLGSAEPHSTRVALIKYASTATIAYSFDDIQDHATFNDALLALKNRTEPLDFVVDVQNALQVAYKHLQSHTTYRQQIILLTSGAYQQKGFKGANHTASQIKANEMTIFTVNFKASDGVLNENLNALASPGYAYTTDDLEVYRHLPLGMTQVNCFCPGSTEQFYTLFKNATTTRYTKYADCISGYAGETYPSIVSKYGCNSGILAAITSQEKLDFIINNTLEHELFGQKAFTVGGHKVGNDWVWSGYNGTSFEFGSFPPFTEVSPTDTYSFFDFLPGGNGIAFKSTADIPRPYVCQTRACDADFICDQSVRRKLFQKS</sequence>
<evidence type="ECO:0000313" key="5">
    <source>
        <dbReference type="WBParaSite" id="PDA_v2.g10013.t1"/>
    </source>
</evidence>
<dbReference type="WBParaSite" id="PDA_v2.g10013.t1">
    <property type="protein sequence ID" value="PDA_v2.g10013.t1"/>
    <property type="gene ID" value="PDA_v2.g10013"/>
</dbReference>
<accession>A0A914P4N4</accession>
<evidence type="ECO:0000256" key="1">
    <source>
        <dbReference type="SAM" id="MobiDB-lite"/>
    </source>
</evidence>
<dbReference type="SUPFAM" id="SSF53300">
    <property type="entry name" value="vWA-like"/>
    <property type="match status" value="2"/>
</dbReference>
<feature type="compositionally biased region" description="Low complexity" evidence="1">
    <location>
        <begin position="241"/>
        <end position="292"/>
    </location>
</feature>
<dbReference type="SUPFAM" id="SSF56436">
    <property type="entry name" value="C-type lectin-like"/>
    <property type="match status" value="1"/>
</dbReference>
<dbReference type="AlphaFoldDB" id="A0A914P4N4"/>
<reference evidence="5" key="1">
    <citation type="submission" date="2022-11" db="UniProtKB">
        <authorList>
            <consortium name="WormBaseParasite"/>
        </authorList>
    </citation>
    <scope>IDENTIFICATION</scope>
</reference>
<dbReference type="InterPro" id="IPR016187">
    <property type="entry name" value="CTDL_fold"/>
</dbReference>
<dbReference type="InterPro" id="IPR036465">
    <property type="entry name" value="vWFA_dom_sf"/>
</dbReference>
<keyword evidence="4" id="KW-1185">Reference proteome</keyword>
<dbReference type="PANTHER" id="PTHR31024:SF3">
    <property type="entry name" value="C-TYPE LECTIN-RELATED"/>
    <property type="match status" value="1"/>
</dbReference>
<feature type="region of interest" description="Disordered" evidence="1">
    <location>
        <begin position="225"/>
        <end position="296"/>
    </location>
</feature>
<dbReference type="Proteomes" id="UP000887578">
    <property type="component" value="Unplaced"/>
</dbReference>